<dbReference type="PANTHER" id="PTHR30061">
    <property type="entry name" value="MALTOSE-BINDING PERIPLASMIC PROTEIN"/>
    <property type="match status" value="1"/>
</dbReference>
<protein>
    <submittedName>
        <fullName evidence="6">Extracellular solute-binding protein</fullName>
    </submittedName>
</protein>
<comment type="similarity">
    <text evidence="1">Belongs to the bacterial solute-binding protein 1 family.</text>
</comment>
<dbReference type="Pfam" id="PF13416">
    <property type="entry name" value="SBP_bac_8"/>
    <property type="match status" value="1"/>
</dbReference>
<evidence type="ECO:0000313" key="7">
    <source>
        <dbReference type="Proteomes" id="UP000273001"/>
    </source>
</evidence>
<keyword evidence="4" id="KW-0732">Signal</keyword>
<accession>A0ABN5PU04</accession>
<keyword evidence="2" id="KW-0813">Transport</keyword>
<evidence type="ECO:0000256" key="1">
    <source>
        <dbReference type="ARBA" id="ARBA00008520"/>
    </source>
</evidence>
<proteinExistence type="inferred from homology"/>
<evidence type="ECO:0000256" key="2">
    <source>
        <dbReference type="ARBA" id="ARBA00022448"/>
    </source>
</evidence>
<evidence type="ECO:0000256" key="3">
    <source>
        <dbReference type="ARBA" id="ARBA00022597"/>
    </source>
</evidence>
<keyword evidence="3" id="KW-0762">Sugar transport</keyword>
<dbReference type="PANTHER" id="PTHR30061:SF50">
    <property type="entry name" value="MALTOSE_MALTODEXTRIN-BINDING PERIPLASMIC PROTEIN"/>
    <property type="match status" value="1"/>
</dbReference>
<feature type="compositionally biased region" description="Low complexity" evidence="5">
    <location>
        <begin position="13"/>
        <end position="26"/>
    </location>
</feature>
<dbReference type="EMBL" id="CP032514">
    <property type="protein sequence ID" value="AYD90827.1"/>
    <property type="molecule type" value="Genomic_DNA"/>
</dbReference>
<dbReference type="Proteomes" id="UP000273001">
    <property type="component" value="Chromosome"/>
</dbReference>
<dbReference type="Gene3D" id="3.40.190.10">
    <property type="entry name" value="Periplasmic binding protein-like II"/>
    <property type="match status" value="2"/>
</dbReference>
<sequence>MTAVATTLAAVAACSGSSTSDSDTPGSGSGDAAEEGSAATQATVRDDSADLVIWADEPKARSVEDAARAWGEEQGITVAVQVIADDQQDTFITANQAGNGPDIMLGAHDWIGNLVQNGTITPVTISEEDRSNISEVALSAVTYDGQTYGVPYAVETLGLFVNKSLTNVVAPESVEELVEAGREADTGTILSLPVGEEGNAYHLQPIYTAGGGYLFGRNEDGSYNPDDLGVGKEGSLQAAERISELGSDGVLKKSVTDDNYISLFTEGKAPYLVSGPWALADIKAAGIDYQLSEIPGFKDVPDSQALPFAGVNCFYVASRGRNRAFAESLVTHVATSSSFAEKMFALNELPPAQKDLADRLSADNPDMVSFSDLAAQTDPMPSIPEMSAVWMPLAAAQANIVAGADPVSTMTSAGEQITSSLAG</sequence>
<dbReference type="PRINTS" id="PR00181">
    <property type="entry name" value="MALTOSEBP"/>
</dbReference>
<gene>
    <name evidence="6" type="ORF">D5R93_05610</name>
</gene>
<dbReference type="SUPFAM" id="SSF53850">
    <property type="entry name" value="Periplasmic binding protein-like II"/>
    <property type="match status" value="1"/>
</dbReference>
<dbReference type="InterPro" id="IPR006059">
    <property type="entry name" value="SBP"/>
</dbReference>
<evidence type="ECO:0000256" key="5">
    <source>
        <dbReference type="SAM" id="MobiDB-lite"/>
    </source>
</evidence>
<evidence type="ECO:0000256" key="4">
    <source>
        <dbReference type="ARBA" id="ARBA00022729"/>
    </source>
</evidence>
<dbReference type="InterPro" id="IPR006060">
    <property type="entry name" value="Maltose/Cyclodextrin-bd"/>
</dbReference>
<keyword evidence="7" id="KW-1185">Reference proteome</keyword>
<feature type="region of interest" description="Disordered" evidence="5">
    <location>
        <begin position="13"/>
        <end position="44"/>
    </location>
</feature>
<reference evidence="6 7" key="1">
    <citation type="submission" date="2018-09" db="EMBL/GenBank/DDBJ databases">
        <authorList>
            <person name="Li J."/>
        </authorList>
    </citation>
    <scope>NUCLEOTIDE SEQUENCE [LARGE SCALE GENOMIC DNA]</scope>
    <source>
        <strain evidence="6 7">2129</strain>
    </source>
</reference>
<organism evidence="6 7">
    <name type="scientific">Actinomyces lilanjuaniae</name>
    <dbReference type="NCBI Taxonomy" id="2321394"/>
    <lineage>
        <taxon>Bacteria</taxon>
        <taxon>Bacillati</taxon>
        <taxon>Actinomycetota</taxon>
        <taxon>Actinomycetes</taxon>
        <taxon>Actinomycetales</taxon>
        <taxon>Actinomycetaceae</taxon>
        <taxon>Actinomyces</taxon>
    </lineage>
</organism>
<name>A0ABN5PU04_9ACTO</name>
<evidence type="ECO:0000313" key="6">
    <source>
        <dbReference type="EMBL" id="AYD90827.1"/>
    </source>
</evidence>